<sequence length="91" mass="10322">MIESCEIRFEAEWEVSKFADKRLSEGGDARRIRLLMLQPHAAAALHRIAQGIGSYGGVGGSCYFLYAENCAQHRNTYCMLCWLREHCEVVP</sequence>
<dbReference type="Proteomes" id="UP000886520">
    <property type="component" value="Chromosome 13"/>
</dbReference>
<keyword evidence="2" id="KW-1185">Reference proteome</keyword>
<accession>A0A9D4UNL8</accession>
<evidence type="ECO:0000313" key="2">
    <source>
        <dbReference type="Proteomes" id="UP000886520"/>
    </source>
</evidence>
<dbReference type="EMBL" id="JABFUD020000013">
    <property type="protein sequence ID" value="KAI5071120.1"/>
    <property type="molecule type" value="Genomic_DNA"/>
</dbReference>
<protein>
    <submittedName>
        <fullName evidence="1">Uncharacterized protein</fullName>
    </submittedName>
</protein>
<comment type="caution">
    <text evidence="1">The sequence shown here is derived from an EMBL/GenBank/DDBJ whole genome shotgun (WGS) entry which is preliminary data.</text>
</comment>
<gene>
    <name evidence="1" type="ORF">GOP47_0013371</name>
</gene>
<evidence type="ECO:0000313" key="1">
    <source>
        <dbReference type="EMBL" id="KAI5071120.1"/>
    </source>
</evidence>
<proteinExistence type="predicted"/>
<dbReference type="AlphaFoldDB" id="A0A9D4UNL8"/>
<organism evidence="1 2">
    <name type="scientific">Adiantum capillus-veneris</name>
    <name type="common">Maidenhair fern</name>
    <dbReference type="NCBI Taxonomy" id="13818"/>
    <lineage>
        <taxon>Eukaryota</taxon>
        <taxon>Viridiplantae</taxon>
        <taxon>Streptophyta</taxon>
        <taxon>Embryophyta</taxon>
        <taxon>Tracheophyta</taxon>
        <taxon>Polypodiopsida</taxon>
        <taxon>Polypodiidae</taxon>
        <taxon>Polypodiales</taxon>
        <taxon>Pteridineae</taxon>
        <taxon>Pteridaceae</taxon>
        <taxon>Vittarioideae</taxon>
        <taxon>Adiantum</taxon>
    </lineage>
</organism>
<reference evidence="1" key="1">
    <citation type="submission" date="2021-01" db="EMBL/GenBank/DDBJ databases">
        <title>Adiantum capillus-veneris genome.</title>
        <authorList>
            <person name="Fang Y."/>
            <person name="Liao Q."/>
        </authorList>
    </citation>
    <scope>NUCLEOTIDE SEQUENCE</scope>
    <source>
        <strain evidence="1">H3</strain>
        <tissue evidence="1">Leaf</tissue>
    </source>
</reference>
<name>A0A9D4UNL8_ADICA</name>